<evidence type="ECO:0000313" key="3">
    <source>
        <dbReference type="Proteomes" id="UP000826014"/>
    </source>
</evidence>
<evidence type="ECO:0000256" key="1">
    <source>
        <dbReference type="SAM" id="MobiDB-lite"/>
    </source>
</evidence>
<proteinExistence type="predicted"/>
<dbReference type="RefSeq" id="WP_215217709.1">
    <property type="nucleotide sequence ID" value="NZ_CP075587.1"/>
</dbReference>
<organism evidence="2 3">
    <name type="scientific">Candidatus Rhabdochlamydia oedothoracis</name>
    <dbReference type="NCBI Taxonomy" id="2720720"/>
    <lineage>
        <taxon>Bacteria</taxon>
        <taxon>Pseudomonadati</taxon>
        <taxon>Chlamydiota</taxon>
        <taxon>Chlamydiia</taxon>
        <taxon>Parachlamydiales</taxon>
        <taxon>Candidatus Rhabdochlamydiaceae</taxon>
        <taxon>Candidatus Rhabdochlamydia</taxon>
    </lineage>
</organism>
<gene>
    <name evidence="2" type="ORF">RHABOEDO_001056</name>
</gene>
<reference evidence="2 3" key="1">
    <citation type="journal article" date="2022" name="bioRxiv">
        <title>Ecology and evolution of chlamydial symbionts of arthropods.</title>
        <authorList>
            <person name="Halter T."/>
            <person name="Koestlbacher S."/>
            <person name="Collingro A."/>
            <person name="Sixt B.S."/>
            <person name="Toenshoff E.R."/>
            <person name="Hendrickx F."/>
            <person name="Kostanjsek R."/>
            <person name="Horn M."/>
        </authorList>
    </citation>
    <scope>NUCLEOTIDE SEQUENCE [LARGE SCALE GENOMIC DNA]</scope>
    <source>
        <strain evidence="2">W744xW776</strain>
    </source>
</reference>
<name>A0ABX8V0Y4_9BACT</name>
<dbReference type="EMBL" id="CP075587">
    <property type="protein sequence ID" value="QYF48831.1"/>
    <property type="molecule type" value="Genomic_DNA"/>
</dbReference>
<feature type="compositionally biased region" description="Basic residues" evidence="1">
    <location>
        <begin position="54"/>
        <end position="66"/>
    </location>
</feature>
<keyword evidence="3" id="KW-1185">Reference proteome</keyword>
<protein>
    <recommendedName>
        <fullName evidence="4">Transposase</fullName>
    </recommendedName>
</protein>
<evidence type="ECO:0000313" key="2">
    <source>
        <dbReference type="EMBL" id="QYF48831.1"/>
    </source>
</evidence>
<sequence length="81" mass="9979">MNWHYYIRLNRNHYIQISGWLKRHGKEHVSHETIYNHIWKDKRQGGQLYRELRHRGKKYNKQRKGTSGRGNSPGRIKLQRK</sequence>
<evidence type="ECO:0008006" key="4">
    <source>
        <dbReference type="Google" id="ProtNLM"/>
    </source>
</evidence>
<feature type="region of interest" description="Disordered" evidence="1">
    <location>
        <begin position="54"/>
        <end position="81"/>
    </location>
</feature>
<accession>A0ABX8V0Y4</accession>
<dbReference type="Proteomes" id="UP000826014">
    <property type="component" value="Chromosome"/>
</dbReference>